<dbReference type="RefSeq" id="WP_099518913.1">
    <property type="nucleotide sequence ID" value="NZ_CP016808.1"/>
</dbReference>
<name>A0A1B2DJ33_9BACL</name>
<proteinExistence type="predicted"/>
<organism evidence="1">
    <name type="scientific">Paenibacillus sp. BIHB 4019</name>
    <dbReference type="NCBI Taxonomy" id="1870819"/>
    <lineage>
        <taxon>Bacteria</taxon>
        <taxon>Bacillati</taxon>
        <taxon>Bacillota</taxon>
        <taxon>Bacilli</taxon>
        <taxon>Bacillales</taxon>
        <taxon>Paenibacillaceae</taxon>
        <taxon>Paenibacillus</taxon>
    </lineage>
</organism>
<gene>
    <name evidence="1" type="ORF">BBD42_15605</name>
</gene>
<accession>A0A1B2DJ33</accession>
<dbReference type="EMBL" id="CP016808">
    <property type="protein sequence ID" value="ANY67732.1"/>
    <property type="molecule type" value="Genomic_DNA"/>
</dbReference>
<dbReference type="AlphaFoldDB" id="A0A1B2DJ33"/>
<sequence>MAANVTEADEYIGANCIVIEDWTDADEASKGRILNVAGRTLARKYPKYTIPDAAAYEFANVLATAYNDTNKLARQGIEDFALNLTVTVGFKADLVVGPDADLAALIPQVALDLIGAENGVVISKRGVKWTVL</sequence>
<reference evidence="1" key="1">
    <citation type="submission" date="2016-08" db="EMBL/GenBank/DDBJ databases">
        <title>Complete Genome Seqeunce of Paenibacillus sp. BIHB 4019 from tea rhizoplane.</title>
        <authorList>
            <person name="Thakur R."/>
            <person name="Swarnkar M.K."/>
            <person name="Gulati A."/>
        </authorList>
    </citation>
    <scope>NUCLEOTIDE SEQUENCE [LARGE SCALE GENOMIC DNA]</scope>
    <source>
        <strain evidence="1">BIHB4019</strain>
    </source>
</reference>
<protein>
    <submittedName>
        <fullName evidence="1">Uncharacterized protein</fullName>
    </submittedName>
</protein>
<evidence type="ECO:0000313" key="1">
    <source>
        <dbReference type="EMBL" id="ANY67732.1"/>
    </source>
</evidence>